<name>A0ABX6IKP9_9ACTN</name>
<protein>
    <submittedName>
        <fullName evidence="1">Uncharacterized protein</fullName>
    </submittedName>
</protein>
<evidence type="ECO:0000313" key="2">
    <source>
        <dbReference type="Proteomes" id="UP001059836"/>
    </source>
</evidence>
<dbReference type="EMBL" id="CP045809">
    <property type="protein sequence ID" value="QHN36477.1"/>
    <property type="molecule type" value="Genomic_DNA"/>
</dbReference>
<dbReference type="Proteomes" id="UP001059836">
    <property type="component" value="Chromosome"/>
</dbReference>
<reference evidence="1" key="1">
    <citation type="journal article" date="2021" name="Nat. Microbiol.">
        <title>Cocultivation of an ultrasmall environmental parasitic bacterium with lytic ability against bacteria associated with wastewater foams.</title>
        <authorList>
            <person name="Batinovic S."/>
            <person name="Rose J.J.A."/>
            <person name="Ratcliffe J."/>
            <person name="Seviour R.J."/>
            <person name="Petrovski S."/>
        </authorList>
    </citation>
    <scope>NUCLEOTIDE SEQUENCE</scope>
    <source>
        <strain evidence="1">CON9</strain>
    </source>
</reference>
<keyword evidence="2" id="KW-1185">Reference proteome</keyword>
<organism evidence="1 2">
    <name type="scientific">Gordonia pseudamarae</name>
    <dbReference type="NCBI Taxonomy" id="2831662"/>
    <lineage>
        <taxon>Bacteria</taxon>
        <taxon>Bacillati</taxon>
        <taxon>Actinomycetota</taxon>
        <taxon>Actinomycetes</taxon>
        <taxon>Mycobacteriales</taxon>
        <taxon>Gordoniaceae</taxon>
        <taxon>Gordonia</taxon>
    </lineage>
</organism>
<gene>
    <name evidence="1" type="ORF">GII31_17875</name>
</gene>
<dbReference type="RefSeq" id="WP_213244730.1">
    <property type="nucleotide sequence ID" value="NZ_CP045806.1"/>
</dbReference>
<evidence type="ECO:0000313" key="1">
    <source>
        <dbReference type="EMBL" id="QHN36477.1"/>
    </source>
</evidence>
<proteinExistence type="predicted"/>
<accession>A0ABX6IKP9</accession>
<sequence>MPRPSTWGQDHLVEPDPQTSLGLTTLFTYRSRLDQAVLVGVDDTIAIEI</sequence>